<evidence type="ECO:0000256" key="3">
    <source>
        <dbReference type="ARBA" id="ARBA00005709"/>
    </source>
</evidence>
<dbReference type="OrthoDB" id="9768249at2"/>
<name>A0A328Z3J1_9BURK</name>
<evidence type="ECO:0000259" key="6">
    <source>
        <dbReference type="Pfam" id="PF00669"/>
    </source>
</evidence>
<keyword evidence="8" id="KW-1185">Reference proteome</keyword>
<evidence type="ECO:0000256" key="5">
    <source>
        <dbReference type="SAM" id="Coils"/>
    </source>
</evidence>
<evidence type="ECO:0000313" key="8">
    <source>
        <dbReference type="Proteomes" id="UP000248856"/>
    </source>
</evidence>
<gene>
    <name evidence="7" type="ORF">AX018_10428</name>
</gene>
<dbReference type="EMBL" id="QLTA01000042">
    <property type="protein sequence ID" value="RAR76826.1"/>
    <property type="molecule type" value="Genomic_DNA"/>
</dbReference>
<feature type="coiled-coil region" evidence="5">
    <location>
        <begin position="52"/>
        <end position="79"/>
    </location>
</feature>
<dbReference type="Pfam" id="PF00669">
    <property type="entry name" value="Flagellin_N"/>
    <property type="match status" value="1"/>
</dbReference>
<keyword evidence="5" id="KW-0175">Coiled coil</keyword>
<reference evidence="7 8" key="1">
    <citation type="submission" date="2018-06" db="EMBL/GenBank/DDBJ databases">
        <title>Genomic Encyclopedia of Archaeal and Bacterial Type Strains, Phase II (KMG-II): from individual species to whole genera.</title>
        <authorList>
            <person name="Goeker M."/>
        </authorList>
    </citation>
    <scope>NUCLEOTIDE SEQUENCE [LARGE SCALE GENOMIC DNA]</scope>
    <source>
        <strain evidence="7 8">CFPB 3232</strain>
    </source>
</reference>
<feature type="domain" description="Flagellin N-terminal" evidence="6">
    <location>
        <begin position="10"/>
        <end position="139"/>
    </location>
</feature>
<dbReference type="GO" id="GO:0071973">
    <property type="term" value="P:bacterial-type flagellum-dependent cell motility"/>
    <property type="evidence" value="ECO:0007669"/>
    <property type="project" value="InterPro"/>
</dbReference>
<dbReference type="Gene3D" id="1.20.1330.10">
    <property type="entry name" value="f41 fragment of flagellin, N-terminal domain"/>
    <property type="match status" value="1"/>
</dbReference>
<dbReference type="Proteomes" id="UP000248856">
    <property type="component" value="Unassembled WGS sequence"/>
</dbReference>
<dbReference type="GO" id="GO:0005576">
    <property type="term" value="C:extracellular region"/>
    <property type="evidence" value="ECO:0007669"/>
    <property type="project" value="UniProtKB-SubCell"/>
</dbReference>
<dbReference type="PANTHER" id="PTHR42792:SF1">
    <property type="entry name" value="FLAGELLAR HOOK-ASSOCIATED PROTEIN 3"/>
    <property type="match status" value="1"/>
</dbReference>
<evidence type="ECO:0000256" key="1">
    <source>
        <dbReference type="ARBA" id="ARBA00004365"/>
    </source>
</evidence>
<evidence type="ECO:0000313" key="7">
    <source>
        <dbReference type="EMBL" id="RAR76826.1"/>
    </source>
</evidence>
<comment type="similarity">
    <text evidence="3">Belongs to the bacterial flagellin family.</text>
</comment>
<dbReference type="SUPFAM" id="SSF64518">
    <property type="entry name" value="Phase 1 flagellin"/>
    <property type="match status" value="1"/>
</dbReference>
<dbReference type="InterPro" id="IPR013384">
    <property type="entry name" value="Flagell_FlgL"/>
</dbReference>
<dbReference type="GO" id="GO:0009424">
    <property type="term" value="C:bacterial-type flagellum hook"/>
    <property type="evidence" value="ECO:0007669"/>
    <property type="project" value="InterPro"/>
</dbReference>
<comment type="subcellular location">
    <subcellularLocation>
        <location evidence="1">Bacterial flagellum</location>
    </subcellularLocation>
    <subcellularLocation>
        <location evidence="2">Secreted</location>
    </subcellularLocation>
</comment>
<dbReference type="PANTHER" id="PTHR42792">
    <property type="entry name" value="FLAGELLIN"/>
    <property type="match status" value="1"/>
</dbReference>
<proteinExistence type="inferred from homology"/>
<keyword evidence="4" id="KW-0975">Bacterial flagellum</keyword>
<dbReference type="NCBIfam" id="TIGR02550">
    <property type="entry name" value="flagell_flgL"/>
    <property type="match status" value="1"/>
</dbReference>
<dbReference type="GO" id="GO:0005198">
    <property type="term" value="F:structural molecule activity"/>
    <property type="evidence" value="ECO:0007669"/>
    <property type="project" value="InterPro"/>
</dbReference>
<accession>A0A328Z3J1</accession>
<dbReference type="AlphaFoldDB" id="A0A328Z3J1"/>
<dbReference type="InterPro" id="IPR001492">
    <property type="entry name" value="Flagellin"/>
</dbReference>
<organism evidence="7 8">
    <name type="scientific">Paracidovorax anthurii</name>
    <dbReference type="NCBI Taxonomy" id="78229"/>
    <lineage>
        <taxon>Bacteria</taxon>
        <taxon>Pseudomonadati</taxon>
        <taxon>Pseudomonadota</taxon>
        <taxon>Betaproteobacteria</taxon>
        <taxon>Burkholderiales</taxon>
        <taxon>Comamonadaceae</taxon>
        <taxon>Paracidovorax</taxon>
    </lineage>
</organism>
<keyword evidence="7" id="KW-0966">Cell projection</keyword>
<comment type="caution">
    <text evidence="7">The sequence shown here is derived from an EMBL/GenBank/DDBJ whole genome shotgun (WGS) entry which is preliminary data.</text>
</comment>
<keyword evidence="7" id="KW-0969">Cilium</keyword>
<keyword evidence="7" id="KW-0282">Flagellum</keyword>
<dbReference type="RefSeq" id="WP_111880001.1">
    <property type="nucleotide sequence ID" value="NZ_CBCSGC010000044.1"/>
</dbReference>
<evidence type="ECO:0000256" key="4">
    <source>
        <dbReference type="ARBA" id="ARBA00023143"/>
    </source>
</evidence>
<sequence>MRIASTQYHTTMNTALQGANEKANAMLQRMATGQRMLVPSEDPVSQVRLMRLGREEAAIDQYRKNIETLNSRLEQNESHLSNIVNDSMDARDLLVWALNGSNAPEDLKAMVSSFDALRESILYTANTRDREGRYLFSGTAIDTAPIRYDPAQPVGSRYTFAGNTQEQAVAVGSGVTQPANVSLPEVAALLNHLEQAGATMATSGVNVNDPAVRATLTAALDGLDASKNSIDTQIARQGGRRNILEALDGNHADVSLSNQTAALTIAQLDYGDAAVKLNGYTLAVEATQKAYAKVSGLSLFNLL</sequence>
<evidence type="ECO:0000256" key="2">
    <source>
        <dbReference type="ARBA" id="ARBA00004613"/>
    </source>
</evidence>
<dbReference type="InterPro" id="IPR001029">
    <property type="entry name" value="Flagellin_N"/>
</dbReference>
<protein>
    <submittedName>
        <fullName evidence="7">Flagellar hook-associated protein 3 FlgL</fullName>
    </submittedName>
</protein>